<keyword evidence="9" id="KW-1185">Reference proteome</keyword>
<organism evidence="8 9">
    <name type="scientific">Paenibacillus tritici</name>
    <dbReference type="NCBI Taxonomy" id="1873425"/>
    <lineage>
        <taxon>Bacteria</taxon>
        <taxon>Bacillati</taxon>
        <taxon>Bacillota</taxon>
        <taxon>Bacilli</taxon>
        <taxon>Bacillales</taxon>
        <taxon>Paenibacillaceae</taxon>
        <taxon>Paenibacillus</taxon>
    </lineage>
</organism>
<comment type="caution">
    <text evidence="8">The sequence shown here is derived from an EMBL/GenBank/DDBJ whole genome shotgun (WGS) entry which is preliminary data.</text>
</comment>
<dbReference type="InterPro" id="IPR013249">
    <property type="entry name" value="RNA_pol_sigma70_r4_t2"/>
</dbReference>
<dbReference type="SUPFAM" id="SSF88946">
    <property type="entry name" value="Sigma2 domain of RNA polymerase sigma factors"/>
    <property type="match status" value="1"/>
</dbReference>
<evidence type="ECO:0000256" key="3">
    <source>
        <dbReference type="ARBA" id="ARBA00023082"/>
    </source>
</evidence>
<dbReference type="NCBIfam" id="TIGR02937">
    <property type="entry name" value="sigma70-ECF"/>
    <property type="match status" value="1"/>
</dbReference>
<dbReference type="InterPro" id="IPR014284">
    <property type="entry name" value="RNA_pol_sigma-70_dom"/>
</dbReference>
<evidence type="ECO:0000256" key="1">
    <source>
        <dbReference type="ARBA" id="ARBA00010641"/>
    </source>
</evidence>
<evidence type="ECO:0000256" key="4">
    <source>
        <dbReference type="ARBA" id="ARBA00023125"/>
    </source>
</evidence>
<gene>
    <name evidence="8" type="ORF">HQN87_31765</name>
</gene>
<dbReference type="SUPFAM" id="SSF88659">
    <property type="entry name" value="Sigma3 and sigma4 domains of RNA polymerase sigma factors"/>
    <property type="match status" value="1"/>
</dbReference>
<evidence type="ECO:0000256" key="5">
    <source>
        <dbReference type="ARBA" id="ARBA00023163"/>
    </source>
</evidence>
<comment type="similarity">
    <text evidence="1">Belongs to the sigma-70 factor family. ECF subfamily.</text>
</comment>
<keyword evidence="2" id="KW-0805">Transcription regulation</keyword>
<dbReference type="InterPro" id="IPR013324">
    <property type="entry name" value="RNA_pol_sigma_r3/r4-like"/>
</dbReference>
<dbReference type="PANTHER" id="PTHR43133:SF8">
    <property type="entry name" value="RNA POLYMERASE SIGMA FACTOR HI_1459-RELATED"/>
    <property type="match status" value="1"/>
</dbReference>
<proteinExistence type="inferred from homology"/>
<sequence>MEVIPLEQGNPGGQVNPNRIEEAIHRVRAGERQAFTTLITAYERQIYTYCYCILRSREEAEDAVQDIFVKVYQQLERYEKRVSFSAWLYKVAYHHCLDQLRRLKRRNRLLSLYKLQLVGHRPELTEESPVDRMFGDLTSEERGLLILRVVEQYSFEEIALITGSSSAALRKKYERLRKKLIQQKANEGGGCTHGEVAESN</sequence>
<evidence type="ECO:0000259" key="7">
    <source>
        <dbReference type="Pfam" id="PF08281"/>
    </source>
</evidence>
<dbReference type="Gene3D" id="1.10.10.10">
    <property type="entry name" value="Winged helix-like DNA-binding domain superfamily/Winged helix DNA-binding domain"/>
    <property type="match status" value="1"/>
</dbReference>
<evidence type="ECO:0000313" key="8">
    <source>
        <dbReference type="EMBL" id="NQX49878.1"/>
    </source>
</evidence>
<evidence type="ECO:0000259" key="6">
    <source>
        <dbReference type="Pfam" id="PF04542"/>
    </source>
</evidence>
<dbReference type="PANTHER" id="PTHR43133">
    <property type="entry name" value="RNA POLYMERASE ECF-TYPE SIGMA FACTO"/>
    <property type="match status" value="1"/>
</dbReference>
<dbReference type="InterPro" id="IPR036388">
    <property type="entry name" value="WH-like_DNA-bd_sf"/>
</dbReference>
<keyword evidence="4" id="KW-0238">DNA-binding</keyword>
<dbReference type="InterPro" id="IPR013325">
    <property type="entry name" value="RNA_pol_sigma_r2"/>
</dbReference>
<feature type="domain" description="RNA polymerase sigma-70 region 2" evidence="6">
    <location>
        <begin position="38"/>
        <end position="106"/>
    </location>
</feature>
<dbReference type="Gene3D" id="1.10.1740.10">
    <property type="match status" value="1"/>
</dbReference>
<dbReference type="InterPro" id="IPR039425">
    <property type="entry name" value="RNA_pol_sigma-70-like"/>
</dbReference>
<name>A0ABX2E0F6_9BACL</name>
<dbReference type="InterPro" id="IPR007627">
    <property type="entry name" value="RNA_pol_sigma70_r2"/>
</dbReference>
<dbReference type="Pfam" id="PF08281">
    <property type="entry name" value="Sigma70_r4_2"/>
    <property type="match status" value="1"/>
</dbReference>
<accession>A0ABX2E0F6</accession>
<protein>
    <submittedName>
        <fullName evidence="8">Sigma-70 family RNA polymerase sigma factor</fullName>
    </submittedName>
</protein>
<keyword evidence="3" id="KW-0731">Sigma factor</keyword>
<reference evidence="8 9" key="1">
    <citation type="submission" date="2020-05" db="EMBL/GenBank/DDBJ databases">
        <title>Paenibacillus glebae, sp. nov., Paenibacillus humi sp. nov., Paenibacillus pedi sp. nov., Paenibacillus terrestris sp. nov. and Paenibacillus terricola sp. nov., isolated from a forest top soil sample.</title>
        <authorList>
            <person name="Qi S."/>
            <person name="Carlier A."/>
            <person name="Cnockaert M."/>
            <person name="Vandamme P."/>
        </authorList>
    </citation>
    <scope>NUCLEOTIDE SEQUENCE [LARGE SCALE GENOMIC DNA]</scope>
    <source>
        <strain evidence="8 9">LMG 29502</strain>
    </source>
</reference>
<evidence type="ECO:0000313" key="9">
    <source>
        <dbReference type="Proteomes" id="UP000711047"/>
    </source>
</evidence>
<dbReference type="Proteomes" id="UP000711047">
    <property type="component" value="Unassembled WGS sequence"/>
</dbReference>
<dbReference type="EMBL" id="JABMKX010000035">
    <property type="protein sequence ID" value="NQX49878.1"/>
    <property type="molecule type" value="Genomic_DNA"/>
</dbReference>
<keyword evidence="5" id="KW-0804">Transcription</keyword>
<evidence type="ECO:0000256" key="2">
    <source>
        <dbReference type="ARBA" id="ARBA00023015"/>
    </source>
</evidence>
<feature type="domain" description="RNA polymerase sigma factor 70 region 4 type 2" evidence="7">
    <location>
        <begin position="130"/>
        <end position="180"/>
    </location>
</feature>
<dbReference type="Pfam" id="PF04542">
    <property type="entry name" value="Sigma70_r2"/>
    <property type="match status" value="1"/>
</dbReference>